<feature type="domain" description="Molybdopterin oxidoreductase" evidence="11">
    <location>
        <begin position="127"/>
        <end position="503"/>
    </location>
</feature>
<dbReference type="OrthoDB" id="9792592at2"/>
<dbReference type="AlphaFoldDB" id="A0A1E5T0J1"/>
<keyword evidence="14" id="KW-1185">Reference proteome</keyword>
<evidence type="ECO:0000259" key="12">
    <source>
        <dbReference type="Pfam" id="PF01568"/>
    </source>
</evidence>
<dbReference type="EMBL" id="MDGQ01000005">
    <property type="protein sequence ID" value="OEK04879.1"/>
    <property type="molecule type" value="Genomic_DNA"/>
</dbReference>
<dbReference type="GO" id="GO:0016020">
    <property type="term" value="C:membrane"/>
    <property type="evidence" value="ECO:0007669"/>
    <property type="project" value="TreeGrafter"/>
</dbReference>
<dbReference type="Gene3D" id="2.40.40.20">
    <property type="match status" value="1"/>
</dbReference>
<dbReference type="GO" id="GO:0043546">
    <property type="term" value="F:molybdopterin cofactor binding"/>
    <property type="evidence" value="ECO:0007669"/>
    <property type="project" value="InterPro"/>
</dbReference>
<dbReference type="InterPro" id="IPR037951">
    <property type="entry name" value="MopB_CT_YdeP"/>
</dbReference>
<dbReference type="GO" id="GO:0045333">
    <property type="term" value="P:cellular respiration"/>
    <property type="evidence" value="ECO:0007669"/>
    <property type="project" value="UniProtKB-ARBA"/>
</dbReference>
<comment type="similarity">
    <text evidence="3">Belongs to the prokaryotic molybdopterin-containing oxidoreductase family.</text>
</comment>
<evidence type="ECO:0000256" key="6">
    <source>
        <dbReference type="ARBA" id="ARBA00022723"/>
    </source>
</evidence>
<evidence type="ECO:0000259" key="11">
    <source>
        <dbReference type="Pfam" id="PF00384"/>
    </source>
</evidence>
<accession>A0A1E5T0J1</accession>
<dbReference type="InterPro" id="IPR006656">
    <property type="entry name" value="Mopterin_OxRdtase"/>
</dbReference>
<keyword evidence="9" id="KW-0411">Iron-sulfur</keyword>
<dbReference type="RefSeq" id="WP_069836384.1">
    <property type="nucleotide sequence ID" value="NZ_MDGQ01000005.1"/>
</dbReference>
<keyword evidence="5" id="KW-0500">Molybdenum</keyword>
<dbReference type="GO" id="GO:0008863">
    <property type="term" value="F:formate dehydrogenase (NAD+) activity"/>
    <property type="evidence" value="ECO:0007669"/>
    <property type="project" value="InterPro"/>
</dbReference>
<keyword evidence="6" id="KW-0479">Metal-binding</keyword>
<dbReference type="CDD" id="cd02767">
    <property type="entry name" value="MopB_ydeP"/>
    <property type="match status" value="1"/>
</dbReference>
<evidence type="ECO:0000256" key="4">
    <source>
        <dbReference type="ARBA" id="ARBA00022485"/>
    </source>
</evidence>
<dbReference type="PANTHER" id="PTHR43105">
    <property type="entry name" value="RESPIRATORY NITRATE REDUCTASE"/>
    <property type="match status" value="1"/>
</dbReference>
<keyword evidence="8" id="KW-0408">Iron</keyword>
<dbReference type="InterPro" id="IPR006657">
    <property type="entry name" value="MoPterin_dinucl-bd_dom"/>
</dbReference>
<dbReference type="Pfam" id="PF01568">
    <property type="entry name" value="Molydop_binding"/>
    <property type="match status" value="1"/>
</dbReference>
<evidence type="ECO:0000313" key="14">
    <source>
        <dbReference type="Proteomes" id="UP000095552"/>
    </source>
</evidence>
<proteinExistence type="inferred from homology"/>
<evidence type="ECO:0000256" key="9">
    <source>
        <dbReference type="ARBA" id="ARBA00023014"/>
    </source>
</evidence>
<comment type="cofactor">
    <cofactor evidence="2">
        <name>[4Fe-4S] cluster</name>
        <dbReference type="ChEBI" id="CHEBI:49883"/>
    </cofactor>
</comment>
<dbReference type="SUPFAM" id="SSF53706">
    <property type="entry name" value="Formate dehydrogenase/DMSO reductase, domains 1-3"/>
    <property type="match status" value="1"/>
</dbReference>
<dbReference type="InterPro" id="IPR041953">
    <property type="entry name" value="YdeP_MopB"/>
</dbReference>
<dbReference type="STRING" id="1563681.BFP71_15685"/>
<feature type="region of interest" description="Disordered" evidence="10">
    <location>
        <begin position="1"/>
        <end position="23"/>
    </location>
</feature>
<reference evidence="13 14" key="1">
    <citation type="submission" date="2016-08" db="EMBL/GenBank/DDBJ databases">
        <title>Draft genome of Fabibacter sp. strain SK-8.</title>
        <authorList>
            <person name="Wong S.-K."/>
            <person name="Hamasaki K."/>
            <person name="Yoshizawa S."/>
        </authorList>
    </citation>
    <scope>NUCLEOTIDE SEQUENCE [LARGE SCALE GENOMIC DNA]</scope>
    <source>
        <strain evidence="13 14">SK-8</strain>
    </source>
</reference>
<dbReference type="NCBIfam" id="TIGR01701">
    <property type="entry name" value="Fdhalpha-like"/>
    <property type="match status" value="1"/>
</dbReference>
<organism evidence="13 14">
    <name type="scientific">Roseivirga misakiensis</name>
    <dbReference type="NCBI Taxonomy" id="1563681"/>
    <lineage>
        <taxon>Bacteria</taxon>
        <taxon>Pseudomonadati</taxon>
        <taxon>Bacteroidota</taxon>
        <taxon>Cytophagia</taxon>
        <taxon>Cytophagales</taxon>
        <taxon>Roseivirgaceae</taxon>
        <taxon>Roseivirga</taxon>
    </lineage>
</organism>
<dbReference type="Pfam" id="PF00384">
    <property type="entry name" value="Molybdopterin"/>
    <property type="match status" value="1"/>
</dbReference>
<dbReference type="GO" id="GO:0051539">
    <property type="term" value="F:4 iron, 4 sulfur cluster binding"/>
    <property type="evidence" value="ECO:0007669"/>
    <property type="project" value="UniProtKB-KW"/>
</dbReference>
<evidence type="ECO:0000313" key="13">
    <source>
        <dbReference type="EMBL" id="OEK04879.1"/>
    </source>
</evidence>
<comment type="cofactor">
    <cofactor evidence="1">
        <name>Mo-bis(molybdopterin guanine dinucleotide)</name>
        <dbReference type="ChEBI" id="CHEBI:60539"/>
    </cofactor>
</comment>
<dbReference type="GO" id="GO:0030151">
    <property type="term" value="F:molybdenum ion binding"/>
    <property type="evidence" value="ECO:0007669"/>
    <property type="project" value="InterPro"/>
</dbReference>
<evidence type="ECO:0000256" key="1">
    <source>
        <dbReference type="ARBA" id="ARBA00001942"/>
    </source>
</evidence>
<sequence length="768" mass="85117">MSESNKEEIQVQPPEEFTGGKFYKPKQTSVGKEAITSSLKHMNTYMKKGDALKLSLKMNQKGGFDCPGCAWPDPDDERSKIGEYCENGIKAIAEEASSKLLKADFFAQNSVQEISKKSDFEIGKLGRLTEPMVLREGKTNYESISWDDSFKLIGDSLNKLSSPDEALFYTSGRTSNEAAYLYQLFVRAFGTNNLPDCSNMCHESSGVGLSETLGIGKGSVTLEDIHQAELLIVMGQNPGTNHPRMLAAIQKCKAQGGKVITVNPLPEAGLMRYVDPQSPKKMLTGGIAVTDLFLPCKINGDVAFLKALMYELHKMDMERSGSIIDYDFIEEHTSGYEDLIKQIRDIDYMACIRQCGIEPKQIREAAQMVAKNEKIIVCWAMGLTQQENGVDNIKEVVNLLLMRGAIGKPGAGTCPVRGHSNVQGDRTMGIWEAPKEGFLDKLEEVHGIKAPRKHGHAVVPAIKAMHENEAKLFFAMGGNFLSATPDTEFTAKALQNCDLTVHVSTKLNRSHLVHGKTALILPCLGRTDIDQQSAGEQFVSCENSMGVVQSSQGILNPPSEHLLSEVKIVAELAKATLTDSPIDWDHLADNYDNIRDVIEQVIPGFEDYNKRVRQPGGFYLPNGARERKFNTANGKANFTITSLPDHSKADDEYIMMTIRSHDQFNTTIYGLNDRYRGIKNERRVVMMNESDMKAAGLKIKDVVNLTSEFNGKTRQVNKFLIIPYPIPSGNVATYFPETNPLVPIDSFARKSLTPVSKMVRIRIHKTNG</sequence>
<dbReference type="InterPro" id="IPR009010">
    <property type="entry name" value="Asp_de-COase-like_dom_sf"/>
</dbReference>
<dbReference type="PIRSF" id="PIRSF000144">
    <property type="entry name" value="CbbBc"/>
    <property type="match status" value="1"/>
</dbReference>
<gene>
    <name evidence="13" type="ORF">BFP71_15685</name>
</gene>
<dbReference type="InterPro" id="IPR010046">
    <property type="entry name" value="Mopterin_OxRdtse_a_bac"/>
</dbReference>
<feature type="domain" description="Molybdopterin dinucleotide-binding" evidence="12">
    <location>
        <begin position="654"/>
        <end position="757"/>
    </location>
</feature>
<evidence type="ECO:0000256" key="7">
    <source>
        <dbReference type="ARBA" id="ARBA00023002"/>
    </source>
</evidence>
<dbReference type="Proteomes" id="UP000095552">
    <property type="component" value="Unassembled WGS sequence"/>
</dbReference>
<dbReference type="Gene3D" id="3.40.50.740">
    <property type="match status" value="1"/>
</dbReference>
<evidence type="ECO:0000256" key="5">
    <source>
        <dbReference type="ARBA" id="ARBA00022505"/>
    </source>
</evidence>
<dbReference type="PANTHER" id="PTHR43105:SF4">
    <property type="entry name" value="PROTEIN YDEP"/>
    <property type="match status" value="1"/>
</dbReference>
<keyword evidence="4" id="KW-0004">4Fe-4S</keyword>
<evidence type="ECO:0000256" key="2">
    <source>
        <dbReference type="ARBA" id="ARBA00001966"/>
    </source>
</evidence>
<comment type="caution">
    <text evidence="13">The sequence shown here is derived from an EMBL/GenBank/DDBJ whole genome shotgun (WGS) entry which is preliminary data.</text>
</comment>
<evidence type="ECO:0008006" key="15">
    <source>
        <dbReference type="Google" id="ProtNLM"/>
    </source>
</evidence>
<dbReference type="SUPFAM" id="SSF50692">
    <property type="entry name" value="ADC-like"/>
    <property type="match status" value="1"/>
</dbReference>
<evidence type="ECO:0000256" key="10">
    <source>
        <dbReference type="SAM" id="MobiDB-lite"/>
    </source>
</evidence>
<dbReference type="Gene3D" id="3.40.228.10">
    <property type="entry name" value="Dimethylsulfoxide Reductase, domain 2"/>
    <property type="match status" value="1"/>
</dbReference>
<evidence type="ECO:0000256" key="8">
    <source>
        <dbReference type="ARBA" id="ARBA00023004"/>
    </source>
</evidence>
<dbReference type="CDD" id="cd02787">
    <property type="entry name" value="MopB_CT_ydeP"/>
    <property type="match status" value="1"/>
</dbReference>
<dbReference type="InterPro" id="IPR050123">
    <property type="entry name" value="Prok_molybdopt-oxidoreductase"/>
</dbReference>
<keyword evidence="7" id="KW-0560">Oxidoreductase</keyword>
<protein>
    <recommendedName>
        <fullName evidence="15">Molybdopterin oxidoreductase domain-containing protein</fullName>
    </recommendedName>
</protein>
<name>A0A1E5T0J1_9BACT</name>
<evidence type="ECO:0000256" key="3">
    <source>
        <dbReference type="ARBA" id="ARBA00010312"/>
    </source>
</evidence>